<dbReference type="STRING" id="1569628.A0A316UQ88"/>
<feature type="region of interest" description="Disordered" evidence="9">
    <location>
        <begin position="193"/>
        <end position="237"/>
    </location>
</feature>
<evidence type="ECO:0000256" key="1">
    <source>
        <dbReference type="ARBA" id="ARBA00004586"/>
    </source>
</evidence>
<evidence type="ECO:0000256" key="5">
    <source>
        <dbReference type="ARBA" id="ARBA00022989"/>
    </source>
</evidence>
<dbReference type="OrthoDB" id="26740at2759"/>
<feature type="transmembrane region" description="Helical" evidence="10">
    <location>
        <begin position="9"/>
        <end position="33"/>
    </location>
</feature>
<dbReference type="GO" id="GO:1990456">
    <property type="term" value="P:mitochondrion-endoplasmic reticulum membrane tethering"/>
    <property type="evidence" value="ECO:0007669"/>
    <property type="project" value="TreeGrafter"/>
</dbReference>
<evidence type="ECO:0000256" key="4">
    <source>
        <dbReference type="ARBA" id="ARBA00022824"/>
    </source>
</evidence>
<evidence type="ECO:0000256" key="9">
    <source>
        <dbReference type="SAM" id="MobiDB-lite"/>
    </source>
</evidence>
<keyword evidence="7" id="KW-0446">Lipid-binding</keyword>
<evidence type="ECO:0000256" key="2">
    <source>
        <dbReference type="ARBA" id="ARBA00022448"/>
    </source>
</evidence>
<keyword evidence="5 10" id="KW-1133">Transmembrane helix</keyword>
<proteinExistence type="predicted"/>
<feature type="non-terminal residue" evidence="12">
    <location>
        <position position="578"/>
    </location>
</feature>
<dbReference type="GO" id="GO:0008289">
    <property type="term" value="F:lipid binding"/>
    <property type="evidence" value="ECO:0007669"/>
    <property type="project" value="UniProtKB-KW"/>
</dbReference>
<dbReference type="GO" id="GO:0032865">
    <property type="term" value="C:ERMES complex"/>
    <property type="evidence" value="ECO:0007669"/>
    <property type="project" value="TreeGrafter"/>
</dbReference>
<keyword evidence="8 10" id="KW-0472">Membrane</keyword>
<gene>
    <name evidence="12" type="ORF">BDZ90DRAFT_240603</name>
</gene>
<evidence type="ECO:0000256" key="10">
    <source>
        <dbReference type="SAM" id="Phobius"/>
    </source>
</evidence>
<dbReference type="GO" id="GO:0005789">
    <property type="term" value="C:endoplasmic reticulum membrane"/>
    <property type="evidence" value="ECO:0007669"/>
    <property type="project" value="UniProtKB-SubCell"/>
</dbReference>
<dbReference type="Proteomes" id="UP000245884">
    <property type="component" value="Unassembled WGS sequence"/>
</dbReference>
<feature type="region of interest" description="Disordered" evidence="9">
    <location>
        <begin position="140"/>
        <end position="168"/>
    </location>
</feature>
<dbReference type="InterPro" id="IPR031468">
    <property type="entry name" value="SMP_LBD"/>
</dbReference>
<dbReference type="SMART" id="SM00233">
    <property type="entry name" value="PH"/>
    <property type="match status" value="1"/>
</dbReference>
<comment type="subcellular location">
    <subcellularLocation>
        <location evidence="1">Endoplasmic reticulum membrane</location>
    </subcellularLocation>
</comment>
<evidence type="ECO:0000256" key="7">
    <source>
        <dbReference type="ARBA" id="ARBA00023121"/>
    </source>
</evidence>
<dbReference type="EMBL" id="KZ819669">
    <property type="protein sequence ID" value="PWN26958.1"/>
    <property type="molecule type" value="Genomic_DNA"/>
</dbReference>
<keyword evidence="3 10" id="KW-0812">Transmembrane</keyword>
<dbReference type="AlphaFoldDB" id="A0A316UQ88"/>
<protein>
    <recommendedName>
        <fullName evidence="11">SMP-LTD domain-containing protein</fullName>
    </recommendedName>
</protein>
<name>A0A316UQ88_9BASI</name>
<keyword evidence="4" id="KW-0256">Endoplasmic reticulum</keyword>
<reference evidence="12 13" key="1">
    <citation type="journal article" date="2018" name="Mol. Biol. Evol.">
        <title>Broad Genomic Sampling Reveals a Smut Pathogenic Ancestry of the Fungal Clade Ustilaginomycotina.</title>
        <authorList>
            <person name="Kijpornyongpan T."/>
            <person name="Mondo S.J."/>
            <person name="Barry K."/>
            <person name="Sandor L."/>
            <person name="Lee J."/>
            <person name="Lipzen A."/>
            <person name="Pangilinan J."/>
            <person name="LaButti K."/>
            <person name="Hainaut M."/>
            <person name="Henrissat B."/>
            <person name="Grigoriev I.V."/>
            <person name="Spatafora J.W."/>
            <person name="Aime M.C."/>
        </authorList>
    </citation>
    <scope>NUCLEOTIDE SEQUENCE [LARGE SCALE GENOMIC DNA]</scope>
    <source>
        <strain evidence="12 13">MCA 5214</strain>
    </source>
</reference>
<feature type="domain" description="SMP-LTD" evidence="11">
    <location>
        <begin position="382"/>
        <end position="573"/>
    </location>
</feature>
<evidence type="ECO:0000259" key="11">
    <source>
        <dbReference type="PROSITE" id="PS51847"/>
    </source>
</evidence>
<dbReference type="PROSITE" id="PS51847">
    <property type="entry name" value="SMP"/>
    <property type="match status" value="1"/>
</dbReference>
<feature type="compositionally biased region" description="Low complexity" evidence="9">
    <location>
        <begin position="142"/>
        <end position="152"/>
    </location>
</feature>
<evidence type="ECO:0000313" key="12">
    <source>
        <dbReference type="EMBL" id="PWN26958.1"/>
    </source>
</evidence>
<evidence type="ECO:0000256" key="6">
    <source>
        <dbReference type="ARBA" id="ARBA00023055"/>
    </source>
</evidence>
<keyword evidence="6" id="KW-0445">Lipid transport</keyword>
<accession>A0A316UQ88</accession>
<keyword evidence="2" id="KW-0813">Transport</keyword>
<dbReference type="RefSeq" id="XP_025361570.1">
    <property type="nucleotide sequence ID" value="XM_025507379.1"/>
</dbReference>
<dbReference type="Pfam" id="PF10296">
    <property type="entry name" value="MMM1"/>
    <property type="match status" value="1"/>
</dbReference>
<keyword evidence="13" id="KW-1185">Reference proteome</keyword>
<evidence type="ECO:0000313" key="13">
    <source>
        <dbReference type="Proteomes" id="UP000245884"/>
    </source>
</evidence>
<evidence type="ECO:0000256" key="8">
    <source>
        <dbReference type="ARBA" id="ARBA00023136"/>
    </source>
</evidence>
<feature type="compositionally biased region" description="Low complexity" evidence="9">
    <location>
        <begin position="201"/>
        <end position="226"/>
    </location>
</feature>
<dbReference type="InterPro" id="IPR019411">
    <property type="entry name" value="MMM1_dom"/>
</dbReference>
<evidence type="ECO:0000256" key="3">
    <source>
        <dbReference type="ARBA" id="ARBA00022692"/>
    </source>
</evidence>
<dbReference type="PANTHER" id="PTHR13466:SF19">
    <property type="entry name" value="NUCLEUS-VACUOLE JUNCTION PROTEIN 2"/>
    <property type="match status" value="1"/>
</dbReference>
<organism evidence="12 13">
    <name type="scientific">Jaminaea rosea</name>
    <dbReference type="NCBI Taxonomy" id="1569628"/>
    <lineage>
        <taxon>Eukaryota</taxon>
        <taxon>Fungi</taxon>
        <taxon>Dikarya</taxon>
        <taxon>Basidiomycota</taxon>
        <taxon>Ustilaginomycotina</taxon>
        <taxon>Exobasidiomycetes</taxon>
        <taxon>Microstromatales</taxon>
        <taxon>Microstromatales incertae sedis</taxon>
        <taxon>Jaminaea</taxon>
    </lineage>
</organism>
<dbReference type="GO" id="GO:0015914">
    <property type="term" value="P:phospholipid transport"/>
    <property type="evidence" value="ECO:0007669"/>
    <property type="project" value="TreeGrafter"/>
</dbReference>
<sequence>MAASYASALFYYLLGGVTFLPLVFLAGLLHFIFLAPRVGQSSQAELAREQGDGDTSLTLGEKAAALEVASQNAQAQAAHAEADKQGVVGVGAADVGMGQGLKGLPAGARRIPATGTGLPAKPHRSGWLVVRRQFAQLPAVPSASGSQSMGAAGEAGKGAKGAGSNAAAGKSTGYMSAMYRGILDYRGSKRGVEHEVAPTASSSSTSSPHDSRSVSPAPSSSSIPGPSQAPPTSSRNPAAPHETFYCILKEPVLFLYSSSDPNNAECLAAIDLRGKRVSIWVAGEGDVEENDSAAPRIKDGELFQKRNAVRILAPGSARTQWFVFFRSATDFEDWYHALYYASLLPTSSSASANGAEWKDPIEAVFGKEDMMALLTSLDSLPDPIPLRWLNAMVGRIFYSIYRTSWLEDYITHKLTRKISRVRTPGFLSDVRVREVSLGSTPPAFSRPMLKSLTGEGEASMEVAVHYRGALRLTISTVLTISLGSRFKPYNVPLVLAVVLTSLEGNLLLQVKPPPSNRLWFGFTHLPKMEVDIEPVVSERKVQWSMVKRIIEGRIKELMIESVVVPNMDDLPFYDTRGG</sequence>
<dbReference type="CDD" id="cd21675">
    <property type="entry name" value="SMP_TEX2"/>
    <property type="match status" value="1"/>
</dbReference>
<dbReference type="PANTHER" id="PTHR13466">
    <property type="entry name" value="TEX2 PROTEIN-RELATED"/>
    <property type="match status" value="1"/>
</dbReference>
<dbReference type="InterPro" id="IPR001849">
    <property type="entry name" value="PH_domain"/>
</dbReference>
<dbReference type="SUPFAM" id="SSF50729">
    <property type="entry name" value="PH domain-like"/>
    <property type="match status" value="1"/>
</dbReference>
<dbReference type="GeneID" id="37029202"/>